<dbReference type="InterPro" id="IPR036852">
    <property type="entry name" value="Peptidase_S8/S53_dom_sf"/>
</dbReference>
<evidence type="ECO:0000256" key="2">
    <source>
        <dbReference type="ARBA" id="ARBA00022670"/>
    </source>
</evidence>
<keyword evidence="4 5" id="KW-0720">Serine protease</keyword>
<name>A0ABX1P7Z9_9CYAN</name>
<dbReference type="RefSeq" id="WP_211173256.1">
    <property type="nucleotide sequence ID" value="NZ_CAWPJE010000076.1"/>
</dbReference>
<comment type="caution">
    <text evidence="8">The sequence shown here is derived from an EMBL/GenBank/DDBJ whole genome shotgun (WGS) entry which is preliminary data.</text>
</comment>
<evidence type="ECO:0000313" key="9">
    <source>
        <dbReference type="Proteomes" id="UP000718564"/>
    </source>
</evidence>
<keyword evidence="9" id="KW-1185">Reference proteome</keyword>
<dbReference type="InterPro" id="IPR015500">
    <property type="entry name" value="Peptidase_S8_subtilisin-rel"/>
</dbReference>
<dbReference type="InterPro" id="IPR051048">
    <property type="entry name" value="Peptidase_S8/S53_subtilisin"/>
</dbReference>
<dbReference type="Proteomes" id="UP000718564">
    <property type="component" value="Unassembled WGS sequence"/>
</dbReference>
<evidence type="ECO:0000256" key="6">
    <source>
        <dbReference type="RuleBase" id="RU003355"/>
    </source>
</evidence>
<keyword evidence="2 5" id="KW-0645">Protease</keyword>
<feature type="active site" description="Charge relay system" evidence="5">
    <location>
        <position position="346"/>
    </location>
</feature>
<dbReference type="PANTHER" id="PTHR43399">
    <property type="entry name" value="SUBTILISIN-RELATED"/>
    <property type="match status" value="1"/>
</dbReference>
<feature type="active site" description="Charge relay system" evidence="5">
    <location>
        <position position="146"/>
    </location>
</feature>
<dbReference type="PROSITE" id="PS00138">
    <property type="entry name" value="SUBTILASE_SER"/>
    <property type="match status" value="1"/>
</dbReference>
<dbReference type="CDD" id="cd07480">
    <property type="entry name" value="Peptidases_S8_12"/>
    <property type="match status" value="1"/>
</dbReference>
<sequence>MESGQYIILRDTSRVDLSEPFSGRSFTLEASRTAEAPTPRIDIESLDTRDLFDLRRDPQVVSIAPPMPVALIEPTASEEAQQTHDQLGTTTWGVSVTGAVDSPFTGQGVTVAVLDTGIDANHEAFKGVQLIEQDFTGEGNGDKNGHGTHCAGTIFGQVVNGYRFSMAPGVQRALIGKVLDGQGRGGTEQIYRAILWALDQGAHIISMSLGMNFPAQVDDLIKEKNFPAPLATSKALENYRANVRLFDKLADLVNARNALFQQGTVIVAAAGNESKRNIDPNYILSVAPPAAADGIISVGALETPGEPNNALKVAYFSNTGPNVAAPGVKIYSAKPGGGYRYLNGTSMATPHVAGIAALWAEKLLKQNTTVNRLELSSRLIGQAKKDRLAAGFNPLDVGAGLVQAPVN</sequence>
<evidence type="ECO:0000256" key="4">
    <source>
        <dbReference type="ARBA" id="ARBA00022825"/>
    </source>
</evidence>
<accession>A0ABX1P7Z9</accession>
<protein>
    <submittedName>
        <fullName evidence="8">Peptidase S8</fullName>
    </submittedName>
</protein>
<keyword evidence="3 5" id="KW-0378">Hydrolase</keyword>
<organism evidence="8 9">
    <name type="scientific">Brasilonema bromeliae SPC951</name>
    <dbReference type="NCBI Taxonomy" id="385972"/>
    <lineage>
        <taxon>Bacteria</taxon>
        <taxon>Bacillati</taxon>
        <taxon>Cyanobacteriota</taxon>
        <taxon>Cyanophyceae</taxon>
        <taxon>Nostocales</taxon>
        <taxon>Scytonemataceae</taxon>
        <taxon>Brasilonema</taxon>
        <taxon>Bromeliae group (in: Brasilonema)</taxon>
    </lineage>
</organism>
<reference evidence="8 9" key="1">
    <citation type="submission" date="2018-06" db="EMBL/GenBank/DDBJ databases">
        <title>Comparative genomics of Brasilonema spp. strains.</title>
        <authorList>
            <person name="Alvarenga D.O."/>
            <person name="Fiore M.F."/>
            <person name="Varani A.M."/>
        </authorList>
    </citation>
    <scope>NUCLEOTIDE SEQUENCE [LARGE SCALE GENOMIC DNA]</scope>
    <source>
        <strain evidence="8 9">SPC951</strain>
    </source>
</reference>
<proteinExistence type="inferred from homology"/>
<dbReference type="PROSITE" id="PS51892">
    <property type="entry name" value="SUBTILASE"/>
    <property type="match status" value="1"/>
</dbReference>
<dbReference type="InterPro" id="IPR000209">
    <property type="entry name" value="Peptidase_S8/S53_dom"/>
</dbReference>
<feature type="domain" description="Peptidase S8/S53" evidence="7">
    <location>
        <begin position="106"/>
        <end position="364"/>
    </location>
</feature>
<dbReference type="SUPFAM" id="SSF52743">
    <property type="entry name" value="Subtilisin-like"/>
    <property type="match status" value="1"/>
</dbReference>
<evidence type="ECO:0000259" key="7">
    <source>
        <dbReference type="Pfam" id="PF00082"/>
    </source>
</evidence>
<dbReference type="InterPro" id="IPR023828">
    <property type="entry name" value="Peptidase_S8_Ser-AS"/>
</dbReference>
<dbReference type="PROSITE" id="PS00136">
    <property type="entry name" value="SUBTILASE_ASP"/>
    <property type="match status" value="1"/>
</dbReference>
<comment type="similarity">
    <text evidence="1 5 6">Belongs to the peptidase S8 family.</text>
</comment>
<evidence type="ECO:0000256" key="5">
    <source>
        <dbReference type="PROSITE-ProRule" id="PRU01240"/>
    </source>
</evidence>
<dbReference type="Pfam" id="PF00082">
    <property type="entry name" value="Peptidase_S8"/>
    <property type="match status" value="1"/>
</dbReference>
<dbReference type="PRINTS" id="PR00723">
    <property type="entry name" value="SUBTILISIN"/>
</dbReference>
<gene>
    <name evidence="8" type="ORF">DP116_13590</name>
</gene>
<dbReference type="PANTHER" id="PTHR43399:SF4">
    <property type="entry name" value="CELL WALL-ASSOCIATED PROTEASE"/>
    <property type="match status" value="1"/>
</dbReference>
<evidence type="ECO:0000313" key="8">
    <source>
        <dbReference type="EMBL" id="NMG20434.1"/>
    </source>
</evidence>
<feature type="active site" description="Charge relay system" evidence="5">
    <location>
        <position position="115"/>
    </location>
</feature>
<dbReference type="Gene3D" id="3.40.50.200">
    <property type="entry name" value="Peptidase S8/S53 domain"/>
    <property type="match status" value="1"/>
</dbReference>
<dbReference type="EMBL" id="QMEB01000094">
    <property type="protein sequence ID" value="NMG20434.1"/>
    <property type="molecule type" value="Genomic_DNA"/>
</dbReference>
<evidence type="ECO:0000256" key="3">
    <source>
        <dbReference type="ARBA" id="ARBA00022801"/>
    </source>
</evidence>
<dbReference type="InterPro" id="IPR023827">
    <property type="entry name" value="Peptidase_S8_Asp-AS"/>
</dbReference>
<evidence type="ECO:0000256" key="1">
    <source>
        <dbReference type="ARBA" id="ARBA00011073"/>
    </source>
</evidence>